<reference evidence="1" key="1">
    <citation type="journal article" date="2015" name="ISME J.">
        <title>Aquifer environment selects for microbial species cohorts in sediment and groundwater.</title>
        <authorList>
            <person name="Hug L.A."/>
            <person name="Thomas B.C."/>
            <person name="Brown C.T."/>
            <person name="Frischkorn K.R."/>
            <person name="Williams K.H."/>
            <person name="Tringe S.G."/>
            <person name="Banfield J.F."/>
        </authorList>
    </citation>
    <scope>NUCLEOTIDE SEQUENCE</scope>
</reference>
<sequence length="102" mass="11242">MNQDRRKEVAAELSMKALEHELRGLNSSNPYKAIDEASLAKKLKVVAGAVEPKPTLDSKKTSPEGFTVKSLNTRAMGLEDVKNIVSDYKSGRRIRGVDIDDL</sequence>
<dbReference type="EMBL" id="KT007036">
    <property type="protein sequence ID" value="AKQ04339.1"/>
    <property type="molecule type" value="Genomic_DNA"/>
</dbReference>
<dbReference type="AlphaFoldDB" id="A0A0H4TU10"/>
<evidence type="ECO:0000313" key="1">
    <source>
        <dbReference type="EMBL" id="AKQ04339.1"/>
    </source>
</evidence>
<proteinExistence type="predicted"/>
<protein>
    <submittedName>
        <fullName evidence="1">Uncharacterized protein</fullName>
    </submittedName>
</protein>
<organism evidence="1">
    <name type="scientific">uncultured Microgenomates bacterium Rifle_16ft_4_minimus_5036</name>
    <dbReference type="NCBI Taxonomy" id="1665119"/>
    <lineage>
        <taxon>Bacteria</taxon>
        <taxon>Candidatus Microgenomatota</taxon>
        <taxon>environmental samples</taxon>
    </lineage>
</organism>
<name>A0A0H4TU10_9BACT</name>
<accession>A0A0H4TU10</accession>